<evidence type="ECO:0000313" key="17">
    <source>
        <dbReference type="Ensembl" id="ENSEBUP00000009207.1"/>
    </source>
</evidence>
<proteinExistence type="predicted"/>
<dbReference type="GO" id="GO:0044331">
    <property type="term" value="P:cell-cell adhesion mediated by cadherin"/>
    <property type="evidence" value="ECO:0007669"/>
    <property type="project" value="TreeGrafter"/>
</dbReference>
<keyword evidence="12" id="KW-0325">Glycoprotein</keyword>
<dbReference type="GO" id="GO:0008013">
    <property type="term" value="F:beta-catenin binding"/>
    <property type="evidence" value="ECO:0007669"/>
    <property type="project" value="TreeGrafter"/>
</dbReference>
<keyword evidence="10 15" id="KW-0472">Membrane</keyword>
<dbReference type="GO" id="GO:0007156">
    <property type="term" value="P:homophilic cell adhesion via plasma membrane adhesion molecules"/>
    <property type="evidence" value="ECO:0007669"/>
    <property type="project" value="InterPro"/>
</dbReference>
<accession>A0A8C4Q2V5</accession>
<dbReference type="GO" id="GO:0005912">
    <property type="term" value="C:adherens junction"/>
    <property type="evidence" value="ECO:0007669"/>
    <property type="project" value="TreeGrafter"/>
</dbReference>
<dbReference type="PROSITE" id="PS00232">
    <property type="entry name" value="CADHERIN_1"/>
    <property type="match status" value="2"/>
</dbReference>
<name>A0A8C4Q2V5_EPTBU</name>
<evidence type="ECO:0000256" key="3">
    <source>
        <dbReference type="ARBA" id="ARBA00022475"/>
    </source>
</evidence>
<dbReference type="Ensembl" id="ENSEBUT00000009728.1">
    <property type="protein sequence ID" value="ENSEBUP00000009207.1"/>
    <property type="gene ID" value="ENSEBUG00000005942.1"/>
</dbReference>
<sequence>MAVRRTSCQRRVSLNSSAPSPLFVLLCVVVLFGASGSKHQRAKRKWEPPKINITENITDFKPKRYLTTVVTDNEKFHRSVSYRLEGPGADKPPLQHFWVNEKNGKLYQMVNLDREKKSSYSMTMHAHAINGTSLEDDPLDIKIQVRDINDEVPRITSKSGKIKEGVPAGFVVMDIMAEDNDQPGTVNSQVNYQIESQSPERAFMIDSKTGRVTTTKSLDRENIESYNLMVKVFDNGQPSLSSTSKVLVNVEDVNDNMPVFLSTELEANIKENVNNIEVGRVKVTDMDSQGSDAWKASYQITNGNEAGHFKIETDPVTNEGVIYVIKAFDHEATQASSLRIVANNIASYVGSHSSAQNTKPLQFIYHIEDVDELPKFEQTLVTLNRSEGRTRDKTLTVLKAKAPSQDGSNTGLGPNHPMRYKVGHDPAGFMKIDPKTGKVELLKDLDRESPYVKDGAYKATFIAIDEVTKQSSTATVAINVKDTNDNKPYLVNRTMCICADTVSEVLVNAKDNDSGQNAGPFKFTLPNEMLKKWSMSYTPGNVGMLVHNNGPIPEGRHIVPITVQDNQGLPGNGNLTIKAIECQDNENVADCKTVTPIAGGLSAGGIAGILAGLLGLLLLALLLLLCCCKLGTAKKIPIIARYNQMREPPLSSGFSPDSSGKLSKVPGSAVPLLLGGAAGGAAAGFSGELKEATASNKGSGTAMGGGNYQEETKTIEESTHSYQHAGMGAAGSSATGGAGSSAKGGGGSSMGGGAGGQGFGMNHSEIKVMDEVTHAKPYGNFPNQSMNTTDGLVMGSTLGITTLANNSLQWQSNEILAEQYGKQQMQFAAGNAGVQDRLYAPVEHQHYNFAEQMGTARSDATEYYVNESLRLLDSDLSVAAGDVRLVYTYEGSGNSVISLDCCDSDDNDFPHA</sequence>
<dbReference type="FunFam" id="2.60.40.60:FF:000027">
    <property type="entry name" value="Cadherin 2"/>
    <property type="match status" value="1"/>
</dbReference>
<dbReference type="FunFam" id="2.60.40.60:FF:000039">
    <property type="entry name" value="FAT atypical cadherin 3"/>
    <property type="match status" value="1"/>
</dbReference>
<evidence type="ECO:0000256" key="2">
    <source>
        <dbReference type="ARBA" id="ARBA00004479"/>
    </source>
</evidence>
<dbReference type="PRINTS" id="PR00205">
    <property type="entry name" value="CADHERIN"/>
</dbReference>
<evidence type="ECO:0000256" key="8">
    <source>
        <dbReference type="ARBA" id="ARBA00022889"/>
    </source>
</evidence>
<dbReference type="InterPro" id="IPR020894">
    <property type="entry name" value="Cadherin_CS"/>
</dbReference>
<dbReference type="GO" id="GO:0034332">
    <property type="term" value="P:adherens junction organization"/>
    <property type="evidence" value="ECO:0007669"/>
    <property type="project" value="TreeGrafter"/>
</dbReference>
<dbReference type="GO" id="GO:0007043">
    <property type="term" value="P:cell-cell junction assembly"/>
    <property type="evidence" value="ECO:0007669"/>
    <property type="project" value="TreeGrafter"/>
</dbReference>
<dbReference type="Pfam" id="PF00028">
    <property type="entry name" value="Cadherin"/>
    <property type="match status" value="3"/>
</dbReference>
<reference evidence="17" key="2">
    <citation type="submission" date="2025-09" db="UniProtKB">
        <authorList>
            <consortium name="Ensembl"/>
        </authorList>
    </citation>
    <scope>IDENTIFICATION</scope>
</reference>
<evidence type="ECO:0000256" key="1">
    <source>
        <dbReference type="ARBA" id="ARBA00004236"/>
    </source>
</evidence>
<dbReference type="PANTHER" id="PTHR24027:SF78">
    <property type="entry name" value="CADHERIN-LIKE PROTEIN 26"/>
    <property type="match status" value="1"/>
</dbReference>
<dbReference type="GeneTree" id="ENSGT01030000234624"/>
<reference evidence="17" key="1">
    <citation type="submission" date="2025-08" db="UniProtKB">
        <authorList>
            <consortium name="Ensembl"/>
        </authorList>
    </citation>
    <scope>IDENTIFICATION</scope>
</reference>
<evidence type="ECO:0000256" key="4">
    <source>
        <dbReference type="ARBA" id="ARBA00022536"/>
    </source>
</evidence>
<dbReference type="InterPro" id="IPR027397">
    <property type="entry name" value="Catenin-bd_sf"/>
</dbReference>
<keyword evidence="5 15" id="KW-0812">Transmembrane</keyword>
<dbReference type="PANTHER" id="PTHR24027">
    <property type="entry name" value="CADHERIN-23"/>
    <property type="match status" value="1"/>
</dbReference>
<dbReference type="GO" id="GO:0045296">
    <property type="term" value="F:cadherin binding"/>
    <property type="evidence" value="ECO:0007669"/>
    <property type="project" value="TreeGrafter"/>
</dbReference>
<organism evidence="17 18">
    <name type="scientific">Eptatretus burgeri</name>
    <name type="common">Inshore hagfish</name>
    <dbReference type="NCBI Taxonomy" id="7764"/>
    <lineage>
        <taxon>Eukaryota</taxon>
        <taxon>Metazoa</taxon>
        <taxon>Chordata</taxon>
        <taxon>Craniata</taxon>
        <taxon>Vertebrata</taxon>
        <taxon>Cyclostomata</taxon>
        <taxon>Myxini</taxon>
        <taxon>Myxiniformes</taxon>
        <taxon>Myxinidae</taxon>
        <taxon>Eptatretinae</taxon>
        <taxon>Eptatretus</taxon>
    </lineage>
</organism>
<feature type="domain" description="Cadherin" evidence="16">
    <location>
        <begin position="45"/>
        <end position="155"/>
    </location>
</feature>
<dbReference type="InterPro" id="IPR039808">
    <property type="entry name" value="Cadherin"/>
</dbReference>
<protein>
    <recommendedName>
        <fullName evidence="16">Cadherin domain-containing protein</fullName>
    </recommendedName>
</protein>
<dbReference type="SUPFAM" id="SSF49313">
    <property type="entry name" value="Cadherin-like"/>
    <property type="match status" value="5"/>
</dbReference>
<evidence type="ECO:0000259" key="16">
    <source>
        <dbReference type="PROSITE" id="PS50268"/>
    </source>
</evidence>
<keyword evidence="8" id="KW-0130">Cell adhesion</keyword>
<dbReference type="GO" id="GO:0016342">
    <property type="term" value="C:catenin complex"/>
    <property type="evidence" value="ECO:0007669"/>
    <property type="project" value="TreeGrafter"/>
</dbReference>
<dbReference type="InterPro" id="IPR002126">
    <property type="entry name" value="Cadherin-like_dom"/>
</dbReference>
<keyword evidence="18" id="KW-1185">Reference proteome</keyword>
<evidence type="ECO:0000256" key="11">
    <source>
        <dbReference type="ARBA" id="ARBA00023157"/>
    </source>
</evidence>
<feature type="domain" description="Cadherin" evidence="16">
    <location>
        <begin position="261"/>
        <end position="376"/>
    </location>
</feature>
<evidence type="ECO:0000256" key="14">
    <source>
        <dbReference type="SAM" id="MobiDB-lite"/>
    </source>
</evidence>
<evidence type="ECO:0000256" key="5">
    <source>
        <dbReference type="ARBA" id="ARBA00022692"/>
    </source>
</evidence>
<dbReference type="CDD" id="cd11304">
    <property type="entry name" value="Cadherin_repeat"/>
    <property type="match status" value="4"/>
</dbReference>
<keyword evidence="9 15" id="KW-1133">Transmembrane helix</keyword>
<feature type="compositionally biased region" description="Gly residues" evidence="14">
    <location>
        <begin position="734"/>
        <end position="759"/>
    </location>
</feature>
<dbReference type="PROSITE" id="PS50268">
    <property type="entry name" value="CADHERIN_2"/>
    <property type="match status" value="4"/>
</dbReference>
<keyword evidence="6" id="KW-0677">Repeat</keyword>
<dbReference type="GO" id="GO:0005509">
    <property type="term" value="F:calcium ion binding"/>
    <property type="evidence" value="ECO:0007669"/>
    <property type="project" value="UniProtKB-UniRule"/>
</dbReference>
<dbReference type="GO" id="GO:0016339">
    <property type="term" value="P:calcium-dependent cell-cell adhesion via plasma membrane cell adhesion molecules"/>
    <property type="evidence" value="ECO:0007669"/>
    <property type="project" value="TreeGrafter"/>
</dbReference>
<keyword evidence="11" id="KW-1015">Disulfide bond</keyword>
<comment type="subcellular location">
    <subcellularLocation>
        <location evidence="1">Cell membrane</location>
    </subcellularLocation>
    <subcellularLocation>
        <location evidence="2">Membrane</location>
        <topology evidence="2">Single-pass type I membrane protein</topology>
    </subcellularLocation>
</comment>
<evidence type="ECO:0000256" key="6">
    <source>
        <dbReference type="ARBA" id="ARBA00022737"/>
    </source>
</evidence>
<dbReference type="GO" id="GO:0016477">
    <property type="term" value="P:cell migration"/>
    <property type="evidence" value="ECO:0007669"/>
    <property type="project" value="TreeGrafter"/>
</dbReference>
<dbReference type="FunFam" id="2.60.40.60:FF:000019">
    <property type="entry name" value="Cadherin 2"/>
    <property type="match status" value="1"/>
</dbReference>
<dbReference type="Gene3D" id="4.10.900.10">
    <property type="entry name" value="TCF3-CBD (Catenin binding domain)"/>
    <property type="match status" value="1"/>
</dbReference>
<evidence type="ECO:0000256" key="13">
    <source>
        <dbReference type="PROSITE-ProRule" id="PRU00043"/>
    </source>
</evidence>
<dbReference type="FunFam" id="2.60.40.60:FF:000011">
    <property type="entry name" value="Cadherin 1"/>
    <property type="match status" value="1"/>
</dbReference>
<keyword evidence="4" id="KW-0245">EGF-like domain</keyword>
<evidence type="ECO:0000256" key="10">
    <source>
        <dbReference type="ARBA" id="ARBA00023136"/>
    </source>
</evidence>
<keyword evidence="3" id="KW-1003">Cell membrane</keyword>
<evidence type="ECO:0000256" key="9">
    <source>
        <dbReference type="ARBA" id="ARBA00022989"/>
    </source>
</evidence>
<dbReference type="GO" id="GO:0000902">
    <property type="term" value="P:cell morphogenesis"/>
    <property type="evidence" value="ECO:0007669"/>
    <property type="project" value="TreeGrafter"/>
</dbReference>
<dbReference type="InterPro" id="IPR015919">
    <property type="entry name" value="Cadherin-like_sf"/>
</dbReference>
<dbReference type="AlphaFoldDB" id="A0A8C4Q2V5"/>
<evidence type="ECO:0000256" key="7">
    <source>
        <dbReference type="ARBA" id="ARBA00022837"/>
    </source>
</evidence>
<evidence type="ECO:0000256" key="12">
    <source>
        <dbReference type="ARBA" id="ARBA00023180"/>
    </source>
</evidence>
<evidence type="ECO:0000256" key="15">
    <source>
        <dbReference type="SAM" id="Phobius"/>
    </source>
</evidence>
<dbReference type="Proteomes" id="UP000694388">
    <property type="component" value="Unplaced"/>
</dbReference>
<dbReference type="SMART" id="SM00112">
    <property type="entry name" value="CA"/>
    <property type="match status" value="4"/>
</dbReference>
<feature type="transmembrane region" description="Helical" evidence="15">
    <location>
        <begin position="601"/>
        <end position="625"/>
    </location>
</feature>
<keyword evidence="7 13" id="KW-0106">Calcium</keyword>
<evidence type="ECO:0000313" key="18">
    <source>
        <dbReference type="Proteomes" id="UP000694388"/>
    </source>
</evidence>
<feature type="domain" description="Cadherin" evidence="16">
    <location>
        <begin position="377"/>
        <end position="490"/>
    </location>
</feature>
<feature type="region of interest" description="Disordered" evidence="14">
    <location>
        <begin position="720"/>
        <end position="761"/>
    </location>
</feature>
<feature type="domain" description="Cadherin" evidence="16">
    <location>
        <begin position="154"/>
        <end position="260"/>
    </location>
</feature>
<dbReference type="Gene3D" id="2.60.40.60">
    <property type="entry name" value="Cadherins"/>
    <property type="match status" value="5"/>
</dbReference>